<proteinExistence type="predicted"/>
<reference evidence="2" key="1">
    <citation type="submission" date="2018-03" db="EMBL/GenBank/DDBJ databases">
        <authorList>
            <person name="Rodrigo-Torres L."/>
            <person name="Arahal R. D."/>
            <person name="Lucena T."/>
        </authorList>
    </citation>
    <scope>NUCLEOTIDE SEQUENCE [LARGE SCALE GENOMIC DNA]</scope>
    <source>
        <strain evidence="2">CECT 7615</strain>
    </source>
</reference>
<sequence>MDIENPVYPGGYYSLMRNLEQAERPFQNAHLVLPPTDVDLSALATQTVTTDPGRPLPENKTDARRKLHALELEFDGGNALHLLHAFSIALLRRRDASEEARQLYLRIWREQGQFLADSLSVRWMISAATTFGDHGDTIEQRLGGQGLSMLFDLVKLHDSERRLSGRGNDSGFPRVRGAKPRDSLAFGMDAYSLEHGDLDMNMLARLWRLAETDPVLRPLGFKMLRMIMSDRKTIFARLRRYKPKKPDAKA</sequence>
<dbReference type="OrthoDB" id="7834507at2"/>
<evidence type="ECO:0000313" key="1">
    <source>
        <dbReference type="EMBL" id="SPJ27279.1"/>
    </source>
</evidence>
<accession>A0A2R8C4C2</accession>
<dbReference type="AlphaFoldDB" id="A0A2R8C4C2"/>
<dbReference type="Proteomes" id="UP000244898">
    <property type="component" value="Unassembled WGS sequence"/>
</dbReference>
<protein>
    <submittedName>
        <fullName evidence="1">Uncharacterized protein</fullName>
    </submittedName>
</protein>
<organism evidence="1 2">
    <name type="scientific">Falsiruegeria mediterranea M17</name>
    <dbReference type="NCBI Taxonomy" id="1200281"/>
    <lineage>
        <taxon>Bacteria</taxon>
        <taxon>Pseudomonadati</taxon>
        <taxon>Pseudomonadota</taxon>
        <taxon>Alphaproteobacteria</taxon>
        <taxon>Rhodobacterales</taxon>
        <taxon>Roseobacteraceae</taxon>
        <taxon>Falsiruegeria</taxon>
    </lineage>
</organism>
<keyword evidence="2" id="KW-1185">Reference proteome</keyword>
<dbReference type="RefSeq" id="WP_108785583.1">
    <property type="nucleotide sequence ID" value="NZ_ONZG01000002.1"/>
</dbReference>
<evidence type="ECO:0000313" key="2">
    <source>
        <dbReference type="Proteomes" id="UP000244898"/>
    </source>
</evidence>
<gene>
    <name evidence="1" type="ORF">TRM7615_00763</name>
</gene>
<name>A0A2R8C4C2_9RHOB</name>
<dbReference type="EMBL" id="ONZG01000002">
    <property type="protein sequence ID" value="SPJ27279.1"/>
    <property type="molecule type" value="Genomic_DNA"/>
</dbReference>